<evidence type="ECO:0000313" key="2">
    <source>
        <dbReference type="Proteomes" id="UP000318825"/>
    </source>
</evidence>
<comment type="caution">
    <text evidence="1">The sequence shown here is derived from an EMBL/GenBank/DDBJ whole genome shotgun (WGS) entry which is preliminary data.</text>
</comment>
<dbReference type="InterPro" id="IPR010466">
    <property type="entry name" value="DUF1058"/>
</dbReference>
<protein>
    <recommendedName>
        <fullName evidence="3">SH3b domain-containing protein</fullName>
    </recommendedName>
</protein>
<accession>A0A4Y3WF32</accession>
<evidence type="ECO:0008006" key="3">
    <source>
        <dbReference type="Google" id="ProtNLM"/>
    </source>
</evidence>
<evidence type="ECO:0000313" key="1">
    <source>
        <dbReference type="EMBL" id="GEC17503.1"/>
    </source>
</evidence>
<reference evidence="1 2" key="1">
    <citation type="submission" date="2019-06" db="EMBL/GenBank/DDBJ databases">
        <title>Whole genome shotgun sequence of Nitrobacter winogradskyi NBRC 14297.</title>
        <authorList>
            <person name="Hosoyama A."/>
            <person name="Uohara A."/>
            <person name="Ohji S."/>
            <person name="Ichikawa N."/>
        </authorList>
    </citation>
    <scope>NUCLEOTIDE SEQUENCE [LARGE SCALE GENOMIC DNA]</scope>
    <source>
        <strain evidence="1 2">NBRC 14297</strain>
    </source>
</reference>
<dbReference type="Pfam" id="PF06347">
    <property type="entry name" value="SH3_4"/>
    <property type="match status" value="1"/>
</dbReference>
<organism evidence="1 2">
    <name type="scientific">Nitrobacter winogradskyi</name>
    <name type="common">Nitrobacter agilis</name>
    <dbReference type="NCBI Taxonomy" id="913"/>
    <lineage>
        <taxon>Bacteria</taxon>
        <taxon>Pseudomonadati</taxon>
        <taxon>Pseudomonadota</taxon>
        <taxon>Alphaproteobacteria</taxon>
        <taxon>Hyphomicrobiales</taxon>
        <taxon>Nitrobacteraceae</taxon>
        <taxon>Nitrobacter</taxon>
    </lineage>
</organism>
<dbReference type="Proteomes" id="UP000318825">
    <property type="component" value="Unassembled WGS sequence"/>
</dbReference>
<proteinExistence type="predicted"/>
<gene>
    <name evidence="1" type="ORF">NWI01_33950</name>
</gene>
<dbReference type="EMBL" id="BJNF01000113">
    <property type="protein sequence ID" value="GEC17503.1"/>
    <property type="molecule type" value="Genomic_DNA"/>
</dbReference>
<name>A0A4Y3WF32_NITWI</name>
<dbReference type="AlphaFoldDB" id="A0A4Y3WF32"/>
<sequence>MVGSLLSGNRPALVAPWSGAKPVALSSDAAENAPAVAIVQSKVLVRVVGCDGKWCKVKAKGSRGYIRQTRLWGAYPGEAF</sequence>
<dbReference type="Gene3D" id="2.30.30.40">
    <property type="entry name" value="SH3 Domains"/>
    <property type="match status" value="1"/>
</dbReference>